<keyword evidence="2" id="KW-1185">Reference proteome</keyword>
<sequence length="196" mass="22234">MYIPGNFHIKDEAEIFDFIQSNAFGQLFSNVNGRLFSTHLPVLLSEDRKYLIGHLARANPQHLQLDGQEVLVTLTGPHGYISPSWYENPGVPTWNYQAVHIYARARVFDDREKLMGVVEALTRNYERDQAEPWRPAYNEVMLKAIIGIELEIEEIQCKFKLGQNRVQEDIAGAVKNLRATGAVELAAAMEKHALGE</sequence>
<keyword evidence="1" id="KW-0378">Hydrolase</keyword>
<dbReference type="EMBL" id="BSYJ01000001">
    <property type="protein sequence ID" value="GMG86273.1"/>
    <property type="molecule type" value="Genomic_DNA"/>
</dbReference>
<dbReference type="Gene3D" id="2.30.110.10">
    <property type="entry name" value="Electron Transport, Fmn-binding Protein, Chain A"/>
    <property type="match status" value="1"/>
</dbReference>
<comment type="caution">
    <text evidence="1">The sequence shown here is derived from an EMBL/GenBank/DDBJ whole genome shotgun (WGS) entry which is preliminary data.</text>
</comment>
<dbReference type="InterPro" id="IPR007396">
    <property type="entry name" value="TR_PAI2-type"/>
</dbReference>
<dbReference type="PANTHER" id="PTHR35802:SF1">
    <property type="entry name" value="PROTEASE SYNTHASE AND SPORULATION PROTEIN PAI 2"/>
    <property type="match status" value="1"/>
</dbReference>
<dbReference type="Pfam" id="PF04299">
    <property type="entry name" value="FMN_bind_2"/>
    <property type="match status" value="1"/>
</dbReference>
<name>A0ABQ6LW11_9GAMM</name>
<dbReference type="RefSeq" id="WP_285762776.1">
    <property type="nucleotide sequence ID" value="NZ_BSYJ01000001.1"/>
</dbReference>
<proteinExistence type="predicted"/>
<dbReference type="InterPro" id="IPR012349">
    <property type="entry name" value="Split_barrel_FMN-bd"/>
</dbReference>
<dbReference type="PANTHER" id="PTHR35802">
    <property type="entry name" value="PROTEASE SYNTHASE AND SPORULATION PROTEIN PAI 2"/>
    <property type="match status" value="1"/>
</dbReference>
<protein>
    <submittedName>
        <fullName evidence="1">Protease synthase/sporulation negative transcriptional regulator PaiB</fullName>
    </submittedName>
</protein>
<evidence type="ECO:0000313" key="1">
    <source>
        <dbReference type="EMBL" id="GMG86273.1"/>
    </source>
</evidence>
<dbReference type="SUPFAM" id="SSF50475">
    <property type="entry name" value="FMN-binding split barrel"/>
    <property type="match status" value="1"/>
</dbReference>
<keyword evidence="1" id="KW-0645">Protease</keyword>
<evidence type="ECO:0000313" key="2">
    <source>
        <dbReference type="Proteomes" id="UP001224392"/>
    </source>
</evidence>
<dbReference type="GO" id="GO:0006508">
    <property type="term" value="P:proteolysis"/>
    <property type="evidence" value="ECO:0007669"/>
    <property type="project" value="UniProtKB-KW"/>
</dbReference>
<gene>
    <name evidence="1" type="primary">paiB</name>
    <name evidence="1" type="ORF">MNKW57_05940</name>
</gene>
<dbReference type="GO" id="GO:0008233">
    <property type="term" value="F:peptidase activity"/>
    <property type="evidence" value="ECO:0007669"/>
    <property type="project" value="UniProtKB-KW"/>
</dbReference>
<organism evidence="1 2">
    <name type="scientific">Biformimicrobium ophioploci</name>
    <dbReference type="NCBI Taxonomy" id="3036711"/>
    <lineage>
        <taxon>Bacteria</taxon>
        <taxon>Pseudomonadati</taxon>
        <taxon>Pseudomonadota</taxon>
        <taxon>Gammaproteobacteria</taxon>
        <taxon>Cellvibrionales</taxon>
        <taxon>Microbulbiferaceae</taxon>
        <taxon>Biformimicrobium</taxon>
    </lineage>
</organism>
<dbReference type="PIRSF" id="PIRSF010372">
    <property type="entry name" value="PaiB"/>
    <property type="match status" value="1"/>
</dbReference>
<reference evidence="1 2" key="1">
    <citation type="submission" date="2023-04" db="EMBL/GenBank/DDBJ databases">
        <title>Marinobulbifer ophiurae gen. nov., sp. Nov., isolate from tissue of brittle star Ophioplocus japonicus.</title>
        <authorList>
            <person name="Kawano K."/>
            <person name="Sawayama S."/>
            <person name="Nakagawa S."/>
        </authorList>
    </citation>
    <scope>NUCLEOTIDE SEQUENCE [LARGE SCALE GENOMIC DNA]</scope>
    <source>
        <strain evidence="1 2">NKW57</strain>
    </source>
</reference>
<accession>A0ABQ6LW11</accession>
<dbReference type="Proteomes" id="UP001224392">
    <property type="component" value="Unassembled WGS sequence"/>
</dbReference>